<evidence type="ECO:0000256" key="2">
    <source>
        <dbReference type="SAM" id="Phobius"/>
    </source>
</evidence>
<keyword evidence="2" id="KW-0472">Membrane</keyword>
<evidence type="ECO:0000313" key="3">
    <source>
        <dbReference type="EMBL" id="ALG85063.1"/>
    </source>
</evidence>
<evidence type="ECO:0000256" key="1">
    <source>
        <dbReference type="SAM" id="MobiDB-lite"/>
    </source>
</evidence>
<feature type="compositionally biased region" description="Low complexity" evidence="1">
    <location>
        <begin position="44"/>
        <end position="60"/>
    </location>
</feature>
<dbReference type="RefSeq" id="WP_082399640.1">
    <property type="nucleotide sequence ID" value="NZ_CP011853.1"/>
</dbReference>
<feature type="region of interest" description="Disordered" evidence="1">
    <location>
        <begin position="1"/>
        <end position="75"/>
    </location>
</feature>
<feature type="transmembrane region" description="Helical" evidence="2">
    <location>
        <begin position="99"/>
        <end position="120"/>
    </location>
</feature>
<accession>A0A0N7FUR1</accession>
<keyword evidence="2" id="KW-0812">Transmembrane</keyword>
<feature type="compositionally biased region" description="Low complexity" evidence="1">
    <location>
        <begin position="11"/>
        <end position="22"/>
    </location>
</feature>
<reference evidence="4" key="1">
    <citation type="submission" date="2015-06" db="EMBL/GenBank/DDBJ databases">
        <title>Complete genome sequence and metabolic analysis of phthalate degradation pathway in Gordonia sp. QH-11.</title>
        <authorList>
            <person name="Jin D."/>
            <person name="Kong X."/>
            <person name="Bai Z."/>
        </authorList>
    </citation>
    <scope>NUCLEOTIDE SEQUENCE [LARGE SCALE GENOMIC DNA]</scope>
    <source>
        <strain evidence="4">QH-11</strain>
    </source>
</reference>
<reference evidence="3 4" key="2">
    <citation type="journal article" date="2017" name="Int. J. Syst. Evol. Microbiol.">
        <title>Gordonia phthalatica sp. nov., a di-n-butyl phthalate-degrading bacterium isolated from activated sludge.</title>
        <authorList>
            <person name="Jin D."/>
            <person name="Kong X."/>
            <person name="Jia M."/>
            <person name="Yu X."/>
            <person name="Wang X."/>
            <person name="Zhuang X."/>
            <person name="Deng Y."/>
            <person name="Bai Z."/>
        </authorList>
    </citation>
    <scope>NUCLEOTIDE SEQUENCE [LARGE SCALE GENOMIC DNA]</scope>
    <source>
        <strain evidence="3 4">QH-11</strain>
    </source>
</reference>
<dbReference type="EMBL" id="CP011853">
    <property type="protein sequence ID" value="ALG85063.1"/>
    <property type="molecule type" value="Genomic_DNA"/>
</dbReference>
<name>A0A0N7FUR1_9ACTN</name>
<organism evidence="3 4">
    <name type="scientific">Gordonia phthalatica</name>
    <dbReference type="NCBI Taxonomy" id="1136941"/>
    <lineage>
        <taxon>Bacteria</taxon>
        <taxon>Bacillati</taxon>
        <taxon>Actinomycetota</taxon>
        <taxon>Actinomycetes</taxon>
        <taxon>Mycobacteriales</taxon>
        <taxon>Gordoniaceae</taxon>
        <taxon>Gordonia</taxon>
    </lineage>
</organism>
<evidence type="ECO:0000313" key="4">
    <source>
        <dbReference type="Proteomes" id="UP000063789"/>
    </source>
</evidence>
<feature type="compositionally biased region" description="Pro residues" evidence="1">
    <location>
        <begin position="23"/>
        <end position="43"/>
    </location>
</feature>
<dbReference type="KEGG" id="goq:ACH46_11945"/>
<dbReference type="AlphaFoldDB" id="A0A0N7FUR1"/>
<dbReference type="STRING" id="1136941.ACH46_11945"/>
<dbReference type="Proteomes" id="UP000063789">
    <property type="component" value="Chromosome"/>
</dbReference>
<keyword evidence="2" id="KW-1133">Transmembrane helix</keyword>
<gene>
    <name evidence="3" type="ORF">ACH46_11945</name>
</gene>
<feature type="compositionally biased region" description="Pro residues" evidence="1">
    <location>
        <begin position="1"/>
        <end position="10"/>
    </location>
</feature>
<keyword evidence="4" id="KW-1185">Reference proteome</keyword>
<sequence length="282" mass="29116">MTTPPPPNQPGQPDNPFGNQGAPVPPNPVPPNQAPQQPIPPQNLPQQGGPGQQPDYSQQPTGDPVPGYGRPPVAGYAPVPGGAPYAPPAPKKPSALKKILTVVVPIVVVLIIGAIIAAVVRDKDSGKTVDASPLGSCIVVTDGTGLNVETEAIDCSDTSKLTYIVGAKLASSDACTAAEYDGSITETGTGASDDVLCLVANYQAGKCYEQSQIGLGLNLKEVLCTEESGMMSTVFKVTDRVESKQVPDCSGPKKKALAYDIKADPARAVGICAEIVGDYTWE</sequence>
<protein>
    <submittedName>
        <fullName evidence="3">Uncharacterized protein</fullName>
    </submittedName>
</protein>
<proteinExistence type="predicted"/>
<dbReference type="PATRIC" id="fig|1136941.3.peg.2432"/>